<accession>A0A7W7NYG4</accession>
<dbReference type="EMBL" id="JACHLI010000001">
    <property type="protein sequence ID" value="MBB4861698.1"/>
    <property type="molecule type" value="Genomic_DNA"/>
</dbReference>
<organism evidence="1 2">
    <name type="scientific">Pseudomonas nitroreducens</name>
    <dbReference type="NCBI Taxonomy" id="46680"/>
    <lineage>
        <taxon>Bacteria</taxon>
        <taxon>Pseudomonadati</taxon>
        <taxon>Pseudomonadota</taxon>
        <taxon>Gammaproteobacteria</taxon>
        <taxon>Pseudomonadales</taxon>
        <taxon>Pseudomonadaceae</taxon>
        <taxon>Pseudomonas</taxon>
    </lineage>
</organism>
<dbReference type="AlphaFoldDB" id="A0A7W7NYG4"/>
<reference evidence="1 2" key="1">
    <citation type="submission" date="2020-08" db="EMBL/GenBank/DDBJ databases">
        <title>Functional genomics of gut bacteria from endangered species of beetles.</title>
        <authorList>
            <person name="Carlos-Shanley C."/>
        </authorList>
    </citation>
    <scope>NUCLEOTIDE SEQUENCE [LARGE SCALE GENOMIC DNA]</scope>
    <source>
        <strain evidence="1 2">S00179</strain>
    </source>
</reference>
<proteinExistence type="predicted"/>
<name>A0A7W7NYG4_PSENT</name>
<evidence type="ECO:0000313" key="2">
    <source>
        <dbReference type="Proteomes" id="UP000566995"/>
    </source>
</evidence>
<gene>
    <name evidence="1" type="ORF">HNP46_000509</name>
</gene>
<evidence type="ECO:0000313" key="1">
    <source>
        <dbReference type="EMBL" id="MBB4861698.1"/>
    </source>
</evidence>
<dbReference type="RefSeq" id="WP_184585948.1">
    <property type="nucleotide sequence ID" value="NZ_JACHLI010000001.1"/>
</dbReference>
<dbReference type="Proteomes" id="UP000566995">
    <property type="component" value="Unassembled WGS sequence"/>
</dbReference>
<comment type="caution">
    <text evidence="1">The sequence shown here is derived from an EMBL/GenBank/DDBJ whole genome shotgun (WGS) entry which is preliminary data.</text>
</comment>
<sequence>MIPSVDYRAAHAFALANISELAGDVLHWRQRAKMKKAGKLNELANLCKPFSALDGHFNAARDMVMKIALEQAMDQPVAGPVVSPYSMHGDITERERDMRDHESYRRLMPKLVQLVDAAGQMSDPELIAWEAALPFDELIQYIGITHDRNTLKANVDAARRTLRCSAGELKAAS</sequence>
<protein>
    <submittedName>
        <fullName evidence="1">Uncharacterized protein</fullName>
    </submittedName>
</protein>